<keyword evidence="5" id="KW-1133">Transmembrane helix</keyword>
<dbReference type="GO" id="GO:0005615">
    <property type="term" value="C:extracellular space"/>
    <property type="evidence" value="ECO:0007669"/>
    <property type="project" value="TreeGrafter"/>
</dbReference>
<feature type="compositionally biased region" description="Low complexity" evidence="4">
    <location>
        <begin position="387"/>
        <end position="403"/>
    </location>
</feature>
<keyword evidence="5" id="KW-0812">Transmembrane</keyword>
<dbReference type="PANTHER" id="PTHR16675">
    <property type="entry name" value="MHC CLASS I-RELATED"/>
    <property type="match status" value="1"/>
</dbReference>
<dbReference type="InterPro" id="IPR003597">
    <property type="entry name" value="Ig_C1-set"/>
</dbReference>
<dbReference type="AlphaFoldDB" id="Q8MGT3"/>
<keyword evidence="1" id="KW-0325">Glycoprotein</keyword>
<dbReference type="SMART" id="SM00407">
    <property type="entry name" value="IGc1"/>
    <property type="match status" value="1"/>
</dbReference>
<name>Q8MGT3_LABIN</name>
<dbReference type="PROSITE" id="PS00290">
    <property type="entry name" value="IG_MHC"/>
    <property type="match status" value="1"/>
</dbReference>
<dbReference type="SUPFAM" id="SSF48726">
    <property type="entry name" value="Immunoglobulin"/>
    <property type="match status" value="1"/>
</dbReference>
<accession>Q8MGT3</accession>
<organism evidence="8">
    <name type="scientific">Labeobarbus intermedius</name>
    <name type="common">Lake tana barbels</name>
    <name type="synonym">Barbus intermedius</name>
    <dbReference type="NCBI Taxonomy" id="40831"/>
    <lineage>
        <taxon>Eukaryota</taxon>
        <taxon>Metazoa</taxon>
        <taxon>Chordata</taxon>
        <taxon>Craniata</taxon>
        <taxon>Vertebrata</taxon>
        <taxon>Euteleostomi</taxon>
        <taxon>Actinopterygii</taxon>
        <taxon>Neopterygii</taxon>
        <taxon>Teleostei</taxon>
        <taxon>Ostariophysi</taxon>
        <taxon>Cypriniformes</taxon>
        <taxon>Cyprinidae</taxon>
        <taxon>Torinae</taxon>
        <taxon>Labeobarbus</taxon>
    </lineage>
</organism>
<gene>
    <name evidence="8" type="primary">Bain-ZE*0102</name>
</gene>
<evidence type="ECO:0000313" key="8">
    <source>
        <dbReference type="EMBL" id="CAD12382.1"/>
    </source>
</evidence>
<dbReference type="FunFam" id="3.30.500.10:FF:000005">
    <property type="entry name" value="MHC class I antigen ZKA transcript variant 1"/>
    <property type="match status" value="1"/>
</dbReference>
<dbReference type="GO" id="GO:0009897">
    <property type="term" value="C:external side of plasma membrane"/>
    <property type="evidence" value="ECO:0007669"/>
    <property type="project" value="TreeGrafter"/>
</dbReference>
<reference evidence="8" key="1">
    <citation type="journal article" date="2002" name="J. Immunol.">
        <title>A novel functional class I lineage in zebrafish (Danio rerio), carp (Cyprinus carpio), and large barbus (Barbus intermedius) showing an unusual conservation of the peptide binding domains.</title>
        <authorList>
            <person name="Kruiswijk C.P."/>
            <person name="Hermsen T.T."/>
            <person name="Westphal A.H."/>
            <person name="Savelkoul H.F.J."/>
            <person name="Stet R.J.M."/>
        </authorList>
    </citation>
    <scope>NUCLEOTIDE SEQUENCE</scope>
    <source>
        <tissue evidence="8">Liver</tissue>
    </source>
</reference>
<dbReference type="EMBL" id="AJ420275">
    <property type="protein sequence ID" value="CAD12382.1"/>
    <property type="molecule type" value="mRNA"/>
</dbReference>
<keyword evidence="6" id="KW-0732">Signal</keyword>
<feature type="transmembrane region" description="Helical" evidence="5">
    <location>
        <begin position="327"/>
        <end position="350"/>
    </location>
</feature>
<dbReference type="Pfam" id="PF00129">
    <property type="entry name" value="MHC_I"/>
    <property type="match status" value="1"/>
</dbReference>
<comment type="similarity">
    <text evidence="3">Belongs to the MHC class I family.</text>
</comment>
<keyword evidence="2" id="KW-0393">Immunoglobulin domain</keyword>
<feature type="chain" id="PRO_5004311274" evidence="6">
    <location>
        <begin position="25"/>
        <end position="418"/>
    </location>
</feature>
<dbReference type="InterPro" id="IPR050208">
    <property type="entry name" value="MHC_class-I_related"/>
</dbReference>
<dbReference type="InterPro" id="IPR003006">
    <property type="entry name" value="Ig/MHC_CS"/>
</dbReference>
<evidence type="ECO:0000259" key="7">
    <source>
        <dbReference type="SMART" id="SM00407"/>
    </source>
</evidence>
<dbReference type="InterPro" id="IPR037055">
    <property type="entry name" value="MHC_I-like_Ag-recog_sf"/>
</dbReference>
<dbReference type="InterPro" id="IPR036179">
    <property type="entry name" value="Ig-like_dom_sf"/>
</dbReference>
<dbReference type="InterPro" id="IPR011161">
    <property type="entry name" value="MHC_I-like_Ag-recog"/>
</dbReference>
<feature type="domain" description="Immunoglobulin C1-set" evidence="7">
    <location>
        <begin position="232"/>
        <end position="304"/>
    </location>
</feature>
<evidence type="ECO:0000256" key="5">
    <source>
        <dbReference type="SAM" id="Phobius"/>
    </source>
</evidence>
<feature type="region of interest" description="Disordered" evidence="4">
    <location>
        <begin position="387"/>
        <end position="418"/>
    </location>
</feature>
<dbReference type="Pfam" id="PF07654">
    <property type="entry name" value="C1-set"/>
    <property type="match status" value="1"/>
</dbReference>
<dbReference type="InterPro" id="IPR011162">
    <property type="entry name" value="MHC_I/II-like_Ag-recog"/>
</dbReference>
<feature type="signal peptide" evidence="6">
    <location>
        <begin position="1"/>
        <end position="24"/>
    </location>
</feature>
<dbReference type="PRINTS" id="PR01638">
    <property type="entry name" value="MHCCLASSI"/>
</dbReference>
<keyword evidence="5" id="KW-0472">Membrane</keyword>
<dbReference type="InterPro" id="IPR001039">
    <property type="entry name" value="MHC_I_a_a1/a2"/>
</dbReference>
<dbReference type="Gene3D" id="2.60.40.10">
    <property type="entry name" value="Immunoglobulins"/>
    <property type="match status" value="1"/>
</dbReference>
<evidence type="ECO:0000256" key="4">
    <source>
        <dbReference type="SAM" id="MobiDB-lite"/>
    </source>
</evidence>
<evidence type="ECO:0000256" key="6">
    <source>
        <dbReference type="SAM" id="SignalP"/>
    </source>
</evidence>
<evidence type="ECO:0000256" key="1">
    <source>
        <dbReference type="ARBA" id="ARBA00023180"/>
    </source>
</evidence>
<evidence type="ECO:0000256" key="3">
    <source>
        <dbReference type="RuleBase" id="RU004439"/>
    </source>
</evidence>
<proteinExistence type="evidence at transcript level"/>
<dbReference type="InterPro" id="IPR013783">
    <property type="entry name" value="Ig-like_fold"/>
</dbReference>
<evidence type="ECO:0000256" key="2">
    <source>
        <dbReference type="ARBA" id="ARBA00023319"/>
    </source>
</evidence>
<protein>
    <submittedName>
        <fullName evidence="8">MHC class I antigen antigen</fullName>
    </submittedName>
</protein>
<dbReference type="SUPFAM" id="SSF54452">
    <property type="entry name" value="MHC antigen-recognition domain"/>
    <property type="match status" value="1"/>
</dbReference>
<dbReference type="PANTHER" id="PTHR16675:SF193">
    <property type="entry name" value="LOC571647 PROTEIN-RELATED"/>
    <property type="match status" value="1"/>
</dbReference>
<dbReference type="Gene3D" id="3.30.500.10">
    <property type="entry name" value="MHC class I-like antigen recognition-like"/>
    <property type="match status" value="1"/>
</dbReference>
<sequence length="418" mass="46968">MGTSVATTSFAVLGVFILCGPSLQTEIEKHSLYYIYTALSKPVNQPGIYQFTAMGLLDDREIDYYNSEEQRKIPRQHWMQEKMQEDYWEKGTQSRKSKEQWFNVNVDILMKRMTHNESDVHVLQWRHGCEVEKQGDKVRFSKGIDEYSYDGDNFLSFDDKDSQWVAPVAAALPTKRKWDNVPILNQYTKGYLEKECVDWLNKFREYGDEQLIKGSPPEVHVFAKRCTSDKTKLKLSCLATGFYPKDVILTIRKYRSSLPEAEIESSGVRPNHDETFQLKKSVEIPQDEKADYDCFVFHRTLTKPIISRWDGTCTNCNEGLIPVNGTAIGVGVGVVVVGLVVAAAICLYLYMTKRLVFTRQSNTNGAVQGNNANGVKDTLLPGKNFSNGHAAANGGHNHTNGHAPTAANGGSNGMTDIV</sequence>
<dbReference type="GO" id="GO:0006955">
    <property type="term" value="P:immune response"/>
    <property type="evidence" value="ECO:0007669"/>
    <property type="project" value="TreeGrafter"/>
</dbReference>